<evidence type="ECO:0000313" key="2">
    <source>
        <dbReference type="Proteomes" id="UP000186894"/>
    </source>
</evidence>
<dbReference type="Gene3D" id="3.30.2000.30">
    <property type="match status" value="1"/>
</dbReference>
<evidence type="ECO:0008006" key="3">
    <source>
        <dbReference type="Google" id="ProtNLM"/>
    </source>
</evidence>
<gene>
    <name evidence="1" type="ORF">BJF95_06210</name>
</gene>
<keyword evidence="2" id="KW-1185">Reference proteome</keyword>
<reference evidence="1 2" key="1">
    <citation type="submission" date="2016-09" db="EMBL/GenBank/DDBJ databases">
        <title>Rhizobium oryziradicis sp. nov., isolated from the root of rice.</title>
        <authorList>
            <person name="Zhao J."/>
            <person name="Zhang X."/>
        </authorList>
    </citation>
    <scope>NUCLEOTIDE SEQUENCE [LARGE SCALE GENOMIC DNA]</scope>
    <source>
        <strain evidence="1 2">N19</strain>
    </source>
</reference>
<name>A0A1Q8ZRV2_9HYPH</name>
<dbReference type="AlphaFoldDB" id="A0A1Q8ZRV2"/>
<organism evidence="1 2">
    <name type="scientific">Rhizobium oryziradicis</name>
    <dbReference type="NCBI Taxonomy" id="1867956"/>
    <lineage>
        <taxon>Bacteria</taxon>
        <taxon>Pseudomonadati</taxon>
        <taxon>Pseudomonadota</taxon>
        <taxon>Alphaproteobacteria</taxon>
        <taxon>Hyphomicrobiales</taxon>
        <taxon>Rhizobiaceae</taxon>
        <taxon>Rhizobium/Agrobacterium group</taxon>
        <taxon>Rhizobium</taxon>
    </lineage>
</organism>
<dbReference type="STRING" id="1867956.BJF95_06210"/>
<comment type="caution">
    <text evidence="1">The sequence shown here is derived from an EMBL/GenBank/DDBJ whole genome shotgun (WGS) entry which is preliminary data.</text>
</comment>
<dbReference type="EMBL" id="MKIM01000027">
    <property type="protein sequence ID" value="OLP44787.1"/>
    <property type="molecule type" value="Genomic_DNA"/>
</dbReference>
<evidence type="ECO:0000313" key="1">
    <source>
        <dbReference type="EMBL" id="OLP44787.1"/>
    </source>
</evidence>
<protein>
    <recommendedName>
        <fullName evidence="3">DUF3168 domain-containing protein</fullName>
    </recommendedName>
</protein>
<accession>A0A1Q8ZRV2</accession>
<sequence length="140" mass="15123">MKQDASHELQVAIVSALKADVDVSALVSGRIYDVVPAQAGSDTAQFPYVSFGGSQDLPEGADCIDASDLTIQLNVWSRDPGFAEGRKIAKAVRRALDQDAFSLTDNALVYFTYLRRDDIRAPDGLTTQIAMTFSAGIENH</sequence>
<proteinExistence type="predicted"/>
<dbReference type="InterPro" id="IPR053745">
    <property type="entry name" value="Viral_Tail_Comp_sf"/>
</dbReference>
<dbReference type="Proteomes" id="UP000186894">
    <property type="component" value="Unassembled WGS sequence"/>
</dbReference>
<dbReference type="InterPro" id="IPR021508">
    <property type="entry name" value="Gp17-like"/>
</dbReference>
<dbReference type="Pfam" id="PF11367">
    <property type="entry name" value="Tail_completion_gp17"/>
    <property type="match status" value="1"/>
</dbReference>